<organism evidence="1">
    <name type="scientific">Borrelia hermsii MTW</name>
    <dbReference type="NCBI Taxonomy" id="1313291"/>
    <lineage>
        <taxon>Bacteria</taxon>
        <taxon>Pseudomonadati</taxon>
        <taxon>Spirochaetota</taxon>
        <taxon>Spirochaetia</taxon>
        <taxon>Spirochaetales</taxon>
        <taxon>Borreliaceae</taxon>
        <taxon>Borrelia</taxon>
    </lineage>
</organism>
<name>W5T6M3_BORHE</name>
<dbReference type="AlphaFoldDB" id="W5T6M3"/>
<gene>
    <name evidence="1" type="ORF">BHW_0900028</name>
</gene>
<reference evidence="1" key="1">
    <citation type="submission" date="2013-04" db="EMBL/GenBank/DDBJ databases">
        <title>Comparative Genomics of Relapsing Fever Spirochetes.</title>
        <authorList>
            <person name="Schwan T.G."/>
            <person name="Raffel S.J."/>
            <person name="Porcella S.F."/>
            <person name="Martens C.A."/>
            <person name="Bruno D.P."/>
            <person name="Ricklefs S.M."/>
            <person name="Barbian K.B."/>
        </authorList>
    </citation>
    <scope>NUCLEOTIDE SEQUENCE</scope>
    <source>
        <strain evidence="1">MTW</strain>
        <plasmid evidence="1">unnamed</plasmid>
    </source>
</reference>
<dbReference type="HOGENOM" id="CLU_3022942_0_0_12"/>
<evidence type="ECO:0000313" key="1">
    <source>
        <dbReference type="EMBL" id="AHH14613.1"/>
    </source>
</evidence>
<protein>
    <submittedName>
        <fullName evidence="1">Uncharacterized protein</fullName>
    </submittedName>
</protein>
<keyword evidence="1" id="KW-0614">Plasmid</keyword>
<dbReference type="EMBL" id="CP005690">
    <property type="protein sequence ID" value="AHH14613.1"/>
    <property type="molecule type" value="Genomic_DNA"/>
</dbReference>
<geneLocation type="plasmid" evidence="1">
    <name>unnamed</name>
</geneLocation>
<proteinExistence type="predicted"/>
<accession>W5T6M3</accession>
<sequence>MPKHLRAQQKFLKVSNFSSLSNSKYHQFLNIKLIIYINKFRFKVIIQVIIKNIIR</sequence>